<dbReference type="InterPro" id="IPR008390">
    <property type="entry name" value="AWPM-19"/>
</dbReference>
<dbReference type="PANTHER" id="PTHR43731:SF30">
    <property type="entry name" value="RHOMBOID-LIKE PROTEIN 9, CHLOROPLASTIC"/>
    <property type="match status" value="1"/>
</dbReference>
<dbReference type="InterPro" id="IPR035952">
    <property type="entry name" value="Rhomboid-like_sf"/>
</dbReference>
<evidence type="ECO:0000256" key="5">
    <source>
        <dbReference type="ARBA" id="ARBA00023136"/>
    </source>
</evidence>
<evidence type="ECO:0000259" key="8">
    <source>
        <dbReference type="Pfam" id="PF01694"/>
    </source>
</evidence>
<feature type="region of interest" description="Disordered" evidence="6">
    <location>
        <begin position="237"/>
        <end position="263"/>
    </location>
</feature>
<feature type="transmembrane region" description="Helical" evidence="7">
    <location>
        <begin position="545"/>
        <end position="565"/>
    </location>
</feature>
<comment type="similarity">
    <text evidence="2">Belongs to the peptidase S54 family.</text>
</comment>
<evidence type="ECO:0000256" key="1">
    <source>
        <dbReference type="ARBA" id="ARBA00004141"/>
    </source>
</evidence>
<organism evidence="9 10">
    <name type="scientific">Nyssa sinensis</name>
    <dbReference type="NCBI Taxonomy" id="561372"/>
    <lineage>
        <taxon>Eukaryota</taxon>
        <taxon>Viridiplantae</taxon>
        <taxon>Streptophyta</taxon>
        <taxon>Embryophyta</taxon>
        <taxon>Tracheophyta</taxon>
        <taxon>Spermatophyta</taxon>
        <taxon>Magnoliopsida</taxon>
        <taxon>eudicotyledons</taxon>
        <taxon>Gunneridae</taxon>
        <taxon>Pentapetalae</taxon>
        <taxon>asterids</taxon>
        <taxon>Cornales</taxon>
        <taxon>Nyssaceae</taxon>
        <taxon>Nyssa</taxon>
    </lineage>
</organism>
<dbReference type="GO" id="GO:0016020">
    <property type="term" value="C:membrane"/>
    <property type="evidence" value="ECO:0007669"/>
    <property type="project" value="UniProtKB-SubCell"/>
</dbReference>
<proteinExistence type="inferred from homology"/>
<dbReference type="PANTHER" id="PTHR43731">
    <property type="entry name" value="RHOMBOID PROTEASE"/>
    <property type="match status" value="1"/>
</dbReference>
<evidence type="ECO:0000313" key="10">
    <source>
        <dbReference type="Proteomes" id="UP000325577"/>
    </source>
</evidence>
<dbReference type="InterPro" id="IPR050925">
    <property type="entry name" value="Rhomboid_protease_S54"/>
</dbReference>
<evidence type="ECO:0000313" key="9">
    <source>
        <dbReference type="EMBL" id="KAA8547816.1"/>
    </source>
</evidence>
<evidence type="ECO:0000256" key="6">
    <source>
        <dbReference type="SAM" id="MobiDB-lite"/>
    </source>
</evidence>
<dbReference type="Pfam" id="PF01694">
    <property type="entry name" value="Rhomboid"/>
    <property type="match status" value="1"/>
</dbReference>
<dbReference type="InterPro" id="IPR022764">
    <property type="entry name" value="Peptidase_S54_rhomboid_dom"/>
</dbReference>
<keyword evidence="4 7" id="KW-1133">Transmembrane helix</keyword>
<dbReference type="FunFam" id="1.20.1540.10:FF:000017">
    <property type="entry name" value="RHOMBOID-like protein 9, chloroplastic"/>
    <property type="match status" value="1"/>
</dbReference>
<feature type="compositionally biased region" description="Basic and acidic residues" evidence="6">
    <location>
        <begin position="246"/>
        <end position="256"/>
    </location>
</feature>
<feature type="transmembrane region" description="Helical" evidence="7">
    <location>
        <begin position="351"/>
        <end position="374"/>
    </location>
</feature>
<dbReference type="EMBL" id="CM018032">
    <property type="protein sequence ID" value="KAA8547816.1"/>
    <property type="molecule type" value="Genomic_DNA"/>
</dbReference>
<keyword evidence="5 7" id="KW-0472">Membrane</keyword>
<feature type="transmembrane region" description="Helical" evidence="7">
    <location>
        <begin position="380"/>
        <end position="397"/>
    </location>
</feature>
<feature type="domain" description="Peptidase S54 rhomboid" evidence="8">
    <location>
        <begin position="316"/>
        <end position="454"/>
    </location>
</feature>
<dbReference type="AlphaFoldDB" id="A0A5J5BYV2"/>
<gene>
    <name evidence="9" type="ORF">F0562_004245</name>
</gene>
<dbReference type="SUPFAM" id="SSF144091">
    <property type="entry name" value="Rhomboid-like"/>
    <property type="match status" value="1"/>
</dbReference>
<dbReference type="Gene3D" id="1.20.1540.10">
    <property type="entry name" value="Rhomboid-like"/>
    <property type="match status" value="1"/>
</dbReference>
<dbReference type="Pfam" id="PF05512">
    <property type="entry name" value="AWPM-19"/>
    <property type="match status" value="1"/>
</dbReference>
<accession>A0A5J5BYV2</accession>
<dbReference type="Proteomes" id="UP000325577">
    <property type="component" value="Linkage Group LG1"/>
</dbReference>
<feature type="transmembrane region" description="Helical" evidence="7">
    <location>
        <begin position="269"/>
        <end position="287"/>
    </location>
</feature>
<sequence length="587" mass="64422">MEGLVLLNTLLFACFCNYLGIAFQLSSSTIYMAVVPICYKISYKAQSVSTPKEIRQNERGFTCSYISVREDCGCFSAISSDKGRRWFNDATNILLKANTRKGTDVSRAIMTEGSVPPRVQKAACHLRLGSDNASQREKVLCTVRPALESSSAEKQLRALDSYFGKLQNNTNRNSSDSLNKRESFLNRSHQFKAKKGLRSLDDYLGKLNKDAKSKNCVSSASDSETIEVALDSIRGDSRKGGRKKLKNYELKNKDDDGSPNSSSNETSDLYLISILASINIAVFLFEIASPISNPDLELFSLPSVYGAKINHLILIGEWWRLVTPMFLHSGILHVALGCWVLLTFGPRVCRVYGSFTFFLMYILGGISGNLISFLHTPAPTVGGTGPVFAVIGAWLIYQIQNEDVTTKDVSEGMIQKAIIATALSCILSNFGPIDDWTHFGAAFTGVVYGFFTCPTLQVDDTASKSGQKEGITLVRRYADPSGVMGACSVLAGLMHLRAWRSDSLAIAASSGIISWSITALAFGLVCKEIILGGHRGKRLQTLEAFISISAVSQLMYLVILHAGIFSSRFGPDYGTYGSQYWWYCHDT</sequence>
<name>A0A5J5BYV2_9ASTE</name>
<feature type="transmembrane region" description="Helical" evidence="7">
    <location>
        <begin position="504"/>
        <end position="525"/>
    </location>
</feature>
<evidence type="ECO:0000256" key="7">
    <source>
        <dbReference type="SAM" id="Phobius"/>
    </source>
</evidence>
<protein>
    <recommendedName>
        <fullName evidence="8">Peptidase S54 rhomboid domain-containing protein</fullName>
    </recommendedName>
</protein>
<feature type="transmembrane region" description="Helical" evidence="7">
    <location>
        <begin position="325"/>
        <end position="344"/>
    </location>
</feature>
<comment type="subcellular location">
    <subcellularLocation>
        <location evidence="1">Membrane</location>
        <topology evidence="1">Multi-pass membrane protein</topology>
    </subcellularLocation>
</comment>
<dbReference type="OrthoDB" id="418595at2759"/>
<reference evidence="9 10" key="1">
    <citation type="submission" date="2019-09" db="EMBL/GenBank/DDBJ databases">
        <title>A chromosome-level genome assembly of the Chinese tupelo Nyssa sinensis.</title>
        <authorList>
            <person name="Yang X."/>
            <person name="Kang M."/>
            <person name="Yang Y."/>
            <person name="Xiong H."/>
            <person name="Wang M."/>
            <person name="Zhang Z."/>
            <person name="Wang Z."/>
            <person name="Wu H."/>
            <person name="Ma T."/>
            <person name="Liu J."/>
            <person name="Xi Z."/>
        </authorList>
    </citation>
    <scope>NUCLEOTIDE SEQUENCE [LARGE SCALE GENOMIC DNA]</scope>
    <source>
        <strain evidence="9">J267</strain>
        <tissue evidence="9">Leaf</tissue>
    </source>
</reference>
<keyword evidence="10" id="KW-1185">Reference proteome</keyword>
<feature type="transmembrane region" description="Helical" evidence="7">
    <location>
        <begin position="439"/>
        <end position="456"/>
    </location>
</feature>
<evidence type="ECO:0000256" key="4">
    <source>
        <dbReference type="ARBA" id="ARBA00022989"/>
    </source>
</evidence>
<evidence type="ECO:0000256" key="2">
    <source>
        <dbReference type="ARBA" id="ARBA00009045"/>
    </source>
</evidence>
<evidence type="ECO:0000256" key="3">
    <source>
        <dbReference type="ARBA" id="ARBA00022692"/>
    </source>
</evidence>
<keyword evidence="3 7" id="KW-0812">Transmembrane</keyword>
<dbReference type="GO" id="GO:0004252">
    <property type="term" value="F:serine-type endopeptidase activity"/>
    <property type="evidence" value="ECO:0007669"/>
    <property type="project" value="InterPro"/>
</dbReference>